<reference evidence="14" key="2">
    <citation type="submission" date="2015-01" db="EMBL/GenBank/DDBJ databases">
        <title>Evolutionary Origins and Diversification of the Mycorrhizal Mutualists.</title>
        <authorList>
            <consortium name="DOE Joint Genome Institute"/>
            <consortium name="Mycorrhizal Genomics Consortium"/>
            <person name="Kohler A."/>
            <person name="Kuo A."/>
            <person name="Nagy L.G."/>
            <person name="Floudas D."/>
            <person name="Copeland A."/>
            <person name="Barry K.W."/>
            <person name="Cichocki N."/>
            <person name="Veneault-Fourrey C."/>
            <person name="LaButti K."/>
            <person name="Lindquist E.A."/>
            <person name="Lipzen A."/>
            <person name="Lundell T."/>
            <person name="Morin E."/>
            <person name="Murat C."/>
            <person name="Riley R."/>
            <person name="Ohm R."/>
            <person name="Sun H."/>
            <person name="Tunlid A."/>
            <person name="Henrissat B."/>
            <person name="Grigoriev I.V."/>
            <person name="Hibbett D.S."/>
            <person name="Martin F."/>
        </authorList>
    </citation>
    <scope>NUCLEOTIDE SEQUENCE [LARGE SCALE GENOMIC DNA]</scope>
    <source>
        <strain evidence="14">LaAM-08-1</strain>
    </source>
</reference>
<dbReference type="PROSITE" id="PS50158">
    <property type="entry name" value="ZF_CCHC"/>
    <property type="match status" value="1"/>
</dbReference>
<evidence type="ECO:0000256" key="10">
    <source>
        <dbReference type="SAM" id="MobiDB-lite"/>
    </source>
</evidence>
<organism evidence="13 14">
    <name type="scientific">Laccaria amethystina LaAM-08-1</name>
    <dbReference type="NCBI Taxonomy" id="1095629"/>
    <lineage>
        <taxon>Eukaryota</taxon>
        <taxon>Fungi</taxon>
        <taxon>Dikarya</taxon>
        <taxon>Basidiomycota</taxon>
        <taxon>Agaricomycotina</taxon>
        <taxon>Agaricomycetes</taxon>
        <taxon>Agaricomycetidae</taxon>
        <taxon>Agaricales</taxon>
        <taxon>Agaricineae</taxon>
        <taxon>Hydnangiaceae</taxon>
        <taxon>Laccaria</taxon>
    </lineage>
</organism>
<dbReference type="GO" id="GO:0008270">
    <property type="term" value="F:zinc ion binding"/>
    <property type="evidence" value="ECO:0007669"/>
    <property type="project" value="UniProtKB-KW"/>
</dbReference>
<dbReference type="HOGENOM" id="CLU_022048_7_7_1"/>
<dbReference type="InterPro" id="IPR031127">
    <property type="entry name" value="E3_UB_ligase_RBR"/>
</dbReference>
<evidence type="ECO:0000256" key="4">
    <source>
        <dbReference type="ARBA" id="ARBA00022723"/>
    </source>
</evidence>
<comment type="catalytic activity">
    <reaction evidence="1">
        <text>[E2 ubiquitin-conjugating enzyme]-S-ubiquitinyl-L-cysteine + [acceptor protein]-L-lysine = [E2 ubiquitin-conjugating enzyme]-L-cysteine + [acceptor protein]-N(6)-ubiquitinyl-L-lysine.</text>
        <dbReference type="EC" id="2.3.2.31"/>
    </reaction>
</comment>
<feature type="compositionally biased region" description="Basic and acidic residues" evidence="10">
    <location>
        <begin position="147"/>
        <end position="156"/>
    </location>
</feature>
<dbReference type="InterPro" id="IPR044066">
    <property type="entry name" value="TRIAD_supradom"/>
</dbReference>
<keyword evidence="3" id="KW-0808">Transferase</keyword>
<dbReference type="CDD" id="cd22584">
    <property type="entry name" value="Rcat_RBR_unk"/>
    <property type="match status" value="1"/>
</dbReference>
<keyword evidence="14" id="KW-1185">Reference proteome</keyword>
<evidence type="ECO:0000259" key="11">
    <source>
        <dbReference type="PROSITE" id="PS50158"/>
    </source>
</evidence>
<dbReference type="PANTHER" id="PTHR11685">
    <property type="entry name" value="RBR FAMILY RING FINGER AND IBR DOMAIN-CONTAINING"/>
    <property type="match status" value="1"/>
</dbReference>
<reference evidence="13 14" key="1">
    <citation type="submission" date="2014-04" db="EMBL/GenBank/DDBJ databases">
        <authorList>
            <consortium name="DOE Joint Genome Institute"/>
            <person name="Kuo A."/>
            <person name="Kohler A."/>
            <person name="Nagy L.G."/>
            <person name="Floudas D."/>
            <person name="Copeland A."/>
            <person name="Barry K.W."/>
            <person name="Cichocki N."/>
            <person name="Veneault-Fourrey C."/>
            <person name="LaButti K."/>
            <person name="Lindquist E.A."/>
            <person name="Lipzen A."/>
            <person name="Lundell T."/>
            <person name="Morin E."/>
            <person name="Murat C."/>
            <person name="Sun H."/>
            <person name="Tunlid A."/>
            <person name="Henrissat B."/>
            <person name="Grigoriev I.V."/>
            <person name="Hibbett D.S."/>
            <person name="Martin F."/>
            <person name="Nordberg H.P."/>
            <person name="Cantor M.N."/>
            <person name="Hua S.X."/>
        </authorList>
    </citation>
    <scope>NUCLEOTIDE SEQUENCE [LARGE SCALE GENOMIC DNA]</scope>
    <source>
        <strain evidence="13 14">LaAM-08-1</strain>
    </source>
</reference>
<evidence type="ECO:0000256" key="5">
    <source>
        <dbReference type="ARBA" id="ARBA00022737"/>
    </source>
</evidence>
<evidence type="ECO:0000256" key="7">
    <source>
        <dbReference type="ARBA" id="ARBA00022786"/>
    </source>
</evidence>
<evidence type="ECO:0000256" key="6">
    <source>
        <dbReference type="ARBA" id="ARBA00022771"/>
    </source>
</evidence>
<dbReference type="GO" id="GO:0061630">
    <property type="term" value="F:ubiquitin protein ligase activity"/>
    <property type="evidence" value="ECO:0007669"/>
    <property type="project" value="UniProtKB-EC"/>
</dbReference>
<evidence type="ECO:0000313" key="14">
    <source>
        <dbReference type="Proteomes" id="UP000054477"/>
    </source>
</evidence>
<name>A0A0C9XJP8_9AGAR</name>
<dbReference type="InterPro" id="IPR001878">
    <property type="entry name" value="Znf_CCHC"/>
</dbReference>
<dbReference type="Pfam" id="PF01485">
    <property type="entry name" value="IBR"/>
    <property type="match status" value="2"/>
</dbReference>
<dbReference type="STRING" id="1095629.A0A0C9XJP8"/>
<protein>
    <recommendedName>
        <fullName evidence="2">RBR-type E3 ubiquitin transferase</fullName>
        <ecNumber evidence="2">2.3.2.31</ecNumber>
    </recommendedName>
</protein>
<evidence type="ECO:0000259" key="12">
    <source>
        <dbReference type="PROSITE" id="PS51873"/>
    </source>
</evidence>
<dbReference type="PROSITE" id="PS51873">
    <property type="entry name" value="TRIAD"/>
    <property type="match status" value="1"/>
</dbReference>
<evidence type="ECO:0000313" key="13">
    <source>
        <dbReference type="EMBL" id="KIK01724.1"/>
    </source>
</evidence>
<keyword evidence="5" id="KW-0677">Repeat</keyword>
<feature type="domain" description="RING-type" evidence="12">
    <location>
        <begin position="181"/>
        <end position="367"/>
    </location>
</feature>
<evidence type="ECO:0000256" key="8">
    <source>
        <dbReference type="ARBA" id="ARBA00022833"/>
    </source>
</evidence>
<keyword evidence="8" id="KW-0862">Zinc</keyword>
<dbReference type="EC" id="2.3.2.31" evidence="2"/>
<dbReference type="SMART" id="SM00647">
    <property type="entry name" value="IBR"/>
    <property type="match status" value="2"/>
</dbReference>
<dbReference type="SUPFAM" id="SSF57850">
    <property type="entry name" value="RING/U-box"/>
    <property type="match status" value="1"/>
</dbReference>
<keyword evidence="4" id="KW-0479">Metal-binding</keyword>
<dbReference type="Gene3D" id="1.20.120.1750">
    <property type="match status" value="1"/>
</dbReference>
<feature type="domain" description="CCHC-type" evidence="11">
    <location>
        <begin position="292"/>
        <end position="307"/>
    </location>
</feature>
<dbReference type="InterPro" id="IPR002867">
    <property type="entry name" value="IBR_dom"/>
</dbReference>
<keyword evidence="6 9" id="KW-0863">Zinc-finger</keyword>
<evidence type="ECO:0000256" key="1">
    <source>
        <dbReference type="ARBA" id="ARBA00001798"/>
    </source>
</evidence>
<dbReference type="AlphaFoldDB" id="A0A0C9XJP8"/>
<evidence type="ECO:0000256" key="9">
    <source>
        <dbReference type="PROSITE-ProRule" id="PRU00047"/>
    </source>
</evidence>
<evidence type="ECO:0000256" key="3">
    <source>
        <dbReference type="ARBA" id="ARBA00022679"/>
    </source>
</evidence>
<evidence type="ECO:0000256" key="2">
    <source>
        <dbReference type="ARBA" id="ARBA00012251"/>
    </source>
</evidence>
<dbReference type="GO" id="GO:0003676">
    <property type="term" value="F:nucleic acid binding"/>
    <property type="evidence" value="ECO:0007669"/>
    <property type="project" value="InterPro"/>
</dbReference>
<dbReference type="Proteomes" id="UP000054477">
    <property type="component" value="Unassembled WGS sequence"/>
</dbReference>
<feature type="region of interest" description="Disordered" evidence="10">
    <location>
        <begin position="135"/>
        <end position="159"/>
    </location>
</feature>
<dbReference type="EMBL" id="KN838602">
    <property type="protein sequence ID" value="KIK01724.1"/>
    <property type="molecule type" value="Genomic_DNA"/>
</dbReference>
<gene>
    <name evidence="13" type="ORF">K443DRAFT_660331</name>
</gene>
<dbReference type="GO" id="GO:0016567">
    <property type="term" value="P:protein ubiquitination"/>
    <property type="evidence" value="ECO:0007669"/>
    <property type="project" value="InterPro"/>
</dbReference>
<accession>A0A0C9XJP8</accession>
<sequence>MSSASSLPPFNQEQSIYEADLETTLLIAQLAQQDLEELASACKGKGRADKPRSDHELALEIQNEQLNEWRTFLEDAKLARSIGAALQTDQNTLNAFSIVEQAAAEDHRVAEILSQGGDLPEPTPTQKLLEDPTLFVEPPPSQGVAKPSRDSTRKGIGEATITPSTNISQIPVAGPSVDRYRRTACTICNDYVRFQECLHTSCDHHYCRDSFTRDESLFPLRCCQQPIPPDQASTFLNARLRSLFDVKLREFGTPPQTRVYCILPTCSAFLGSSEAVPAFTAIRCPQCQSHTCPSCKQAGHDARDCSENAAVKELKALARAEHWQTCPGCHAIVELQHGCYHMTCRCHTQFCYLCAVPWKNCGCHQWDDQRLLVAAERRVENEVGAAVRVEQPLVFQELVQERARTLHVNHDCVVHSWKNRSGGTCEECQEYLHLFLKICRNCSLVACRRCALNRL</sequence>
<dbReference type="OrthoDB" id="9977870at2759"/>
<keyword evidence="7" id="KW-0833">Ubl conjugation pathway</keyword>
<proteinExistence type="predicted"/>